<keyword evidence="3" id="KW-1185">Reference proteome</keyword>
<dbReference type="Proteomes" id="UP000324222">
    <property type="component" value="Unassembled WGS sequence"/>
</dbReference>
<organism evidence="2 3">
    <name type="scientific">Portunus trituberculatus</name>
    <name type="common">Swimming crab</name>
    <name type="synonym">Neptunus trituberculatus</name>
    <dbReference type="NCBI Taxonomy" id="210409"/>
    <lineage>
        <taxon>Eukaryota</taxon>
        <taxon>Metazoa</taxon>
        <taxon>Ecdysozoa</taxon>
        <taxon>Arthropoda</taxon>
        <taxon>Crustacea</taxon>
        <taxon>Multicrustacea</taxon>
        <taxon>Malacostraca</taxon>
        <taxon>Eumalacostraca</taxon>
        <taxon>Eucarida</taxon>
        <taxon>Decapoda</taxon>
        <taxon>Pleocyemata</taxon>
        <taxon>Brachyura</taxon>
        <taxon>Eubrachyura</taxon>
        <taxon>Portunoidea</taxon>
        <taxon>Portunidae</taxon>
        <taxon>Portuninae</taxon>
        <taxon>Portunus</taxon>
    </lineage>
</organism>
<sequence>MPPKCPATSSAMSPSVAKKTRKSLTHEVKLDIIQRHEARKLIALLTTILTPSTVSTIFKSADSIKKAEYRSTVSSLRVTGGGGKDDLLCGNICLKA</sequence>
<proteinExistence type="predicted"/>
<evidence type="ECO:0000313" key="3">
    <source>
        <dbReference type="Proteomes" id="UP000324222"/>
    </source>
</evidence>
<protein>
    <submittedName>
        <fullName evidence="2">Uncharacterized protein</fullName>
    </submittedName>
</protein>
<dbReference type="AlphaFoldDB" id="A0A5B7D9S0"/>
<feature type="region of interest" description="Disordered" evidence="1">
    <location>
        <begin position="1"/>
        <end position="22"/>
    </location>
</feature>
<comment type="caution">
    <text evidence="2">The sequence shown here is derived from an EMBL/GenBank/DDBJ whole genome shotgun (WGS) entry which is preliminary data.</text>
</comment>
<dbReference type="EMBL" id="VSRR010000639">
    <property type="protein sequence ID" value="MPC18009.1"/>
    <property type="molecule type" value="Genomic_DNA"/>
</dbReference>
<gene>
    <name evidence="2" type="ORF">E2C01_010881</name>
</gene>
<accession>A0A5B7D9S0</accession>
<name>A0A5B7D9S0_PORTR</name>
<evidence type="ECO:0000256" key="1">
    <source>
        <dbReference type="SAM" id="MobiDB-lite"/>
    </source>
</evidence>
<evidence type="ECO:0000313" key="2">
    <source>
        <dbReference type="EMBL" id="MPC18009.1"/>
    </source>
</evidence>
<dbReference type="Gene3D" id="1.10.10.60">
    <property type="entry name" value="Homeodomain-like"/>
    <property type="match status" value="1"/>
</dbReference>
<reference evidence="2 3" key="1">
    <citation type="submission" date="2019-05" db="EMBL/GenBank/DDBJ databases">
        <title>Another draft genome of Portunus trituberculatus and its Hox gene families provides insights of decapod evolution.</title>
        <authorList>
            <person name="Jeong J.-H."/>
            <person name="Song I."/>
            <person name="Kim S."/>
            <person name="Choi T."/>
            <person name="Kim D."/>
            <person name="Ryu S."/>
            <person name="Kim W."/>
        </authorList>
    </citation>
    <scope>NUCLEOTIDE SEQUENCE [LARGE SCALE GENOMIC DNA]</scope>
    <source>
        <tissue evidence="2">Muscle</tissue>
    </source>
</reference>